<organism evidence="2 3">
    <name type="scientific">Vibrio ouci</name>
    <dbReference type="NCBI Taxonomy" id="2499078"/>
    <lineage>
        <taxon>Bacteria</taxon>
        <taxon>Pseudomonadati</taxon>
        <taxon>Pseudomonadota</taxon>
        <taxon>Gammaproteobacteria</taxon>
        <taxon>Vibrionales</taxon>
        <taxon>Vibrionaceae</taxon>
        <taxon>Vibrio</taxon>
    </lineage>
</organism>
<keyword evidence="2" id="KW-0808">Transferase</keyword>
<name>A0A4Y8WB27_9VIBR</name>
<keyword evidence="3" id="KW-1185">Reference proteome</keyword>
<dbReference type="Proteomes" id="UP000297753">
    <property type="component" value="Unassembled WGS sequence"/>
</dbReference>
<dbReference type="Gene3D" id="3.40.630.30">
    <property type="match status" value="1"/>
</dbReference>
<dbReference type="AlphaFoldDB" id="A0A4Y8WB27"/>
<dbReference type="SUPFAM" id="SSF55729">
    <property type="entry name" value="Acyl-CoA N-acyltransferases (Nat)"/>
    <property type="match status" value="1"/>
</dbReference>
<dbReference type="InterPro" id="IPR016181">
    <property type="entry name" value="Acyl_CoA_acyltransferase"/>
</dbReference>
<dbReference type="PROSITE" id="PS51729">
    <property type="entry name" value="GNAT_YJDJ"/>
    <property type="match status" value="1"/>
</dbReference>
<dbReference type="PANTHER" id="PTHR31435">
    <property type="entry name" value="PROTEIN NATD1"/>
    <property type="match status" value="1"/>
</dbReference>
<dbReference type="RefSeq" id="WP_134836819.1">
    <property type="nucleotide sequence ID" value="NZ_SATR01000035.1"/>
</dbReference>
<feature type="domain" description="N-acetyltransferase" evidence="1">
    <location>
        <begin position="6"/>
        <end position="92"/>
    </location>
</feature>
<protein>
    <submittedName>
        <fullName evidence="2">N-acetyltransferase</fullName>
    </submittedName>
</protein>
<accession>A0A4Y8WB27</accession>
<evidence type="ECO:0000259" key="1">
    <source>
        <dbReference type="PROSITE" id="PS51729"/>
    </source>
</evidence>
<sequence>MSNSLIFDGVNSQFRVHLEGDHYAVIKFVDKGSRYAITSTKVPEELQGKGYGKVVMEAILPEIDKRGLKIEPICSYVAHYLNRYPQWSHLKAQ</sequence>
<dbReference type="GO" id="GO:0016740">
    <property type="term" value="F:transferase activity"/>
    <property type="evidence" value="ECO:0007669"/>
    <property type="project" value="UniProtKB-KW"/>
</dbReference>
<reference evidence="2 3" key="1">
    <citation type="submission" date="2019-01" db="EMBL/GenBank/DDBJ databases">
        <title>Vibrio BEI176 sp. nov, a marine bacterium isolated from China: eastern marignal seas.</title>
        <authorList>
            <person name="Li B."/>
        </authorList>
    </citation>
    <scope>NUCLEOTIDE SEQUENCE [LARGE SCALE GENOMIC DNA]</scope>
    <source>
        <strain evidence="2 3">BEI176</strain>
    </source>
</reference>
<gene>
    <name evidence="2" type="ORF">ELS82_18660</name>
</gene>
<dbReference type="InterPro" id="IPR031165">
    <property type="entry name" value="GNAT_YJDJ"/>
</dbReference>
<evidence type="ECO:0000313" key="3">
    <source>
        <dbReference type="Proteomes" id="UP000297753"/>
    </source>
</evidence>
<dbReference type="Pfam" id="PF14542">
    <property type="entry name" value="Acetyltransf_CG"/>
    <property type="match status" value="1"/>
</dbReference>
<comment type="caution">
    <text evidence="2">The sequence shown here is derived from an EMBL/GenBank/DDBJ whole genome shotgun (WGS) entry which is preliminary data.</text>
</comment>
<dbReference type="InterPro" id="IPR045057">
    <property type="entry name" value="Gcn5-rel_NAT"/>
</dbReference>
<proteinExistence type="predicted"/>
<evidence type="ECO:0000313" key="2">
    <source>
        <dbReference type="EMBL" id="TFH90102.1"/>
    </source>
</evidence>
<dbReference type="PANTHER" id="PTHR31435:SF9">
    <property type="entry name" value="PROTEIN NATD1"/>
    <property type="match status" value="1"/>
</dbReference>
<dbReference type="EMBL" id="SATR01000035">
    <property type="protein sequence ID" value="TFH90102.1"/>
    <property type="molecule type" value="Genomic_DNA"/>
</dbReference>
<dbReference type="OrthoDB" id="9813275at2"/>